<keyword evidence="2" id="KW-0067">ATP-binding</keyword>
<proteinExistence type="predicted"/>
<dbReference type="EMBL" id="AZDI01000004">
    <property type="protein sequence ID" value="KRK45833.1"/>
    <property type="molecule type" value="Genomic_DNA"/>
</dbReference>
<dbReference type="PATRIC" id="fig|1423719.4.peg.1085"/>
<dbReference type="Pfam" id="PF00005">
    <property type="entry name" value="ABC_tran"/>
    <property type="match status" value="1"/>
</dbReference>
<evidence type="ECO:0000256" key="1">
    <source>
        <dbReference type="ARBA" id="ARBA00022741"/>
    </source>
</evidence>
<keyword evidence="5" id="KW-1185">Reference proteome</keyword>
<dbReference type="InterPro" id="IPR003593">
    <property type="entry name" value="AAA+_ATPase"/>
</dbReference>
<dbReference type="CDD" id="cd03263">
    <property type="entry name" value="ABC_subfamily_A"/>
    <property type="match status" value="1"/>
</dbReference>
<comment type="caution">
    <text evidence="4">The sequence shown here is derived from an EMBL/GenBank/DDBJ whole genome shotgun (WGS) entry which is preliminary data.</text>
</comment>
<sequence length="246" mass="27180">MEVIIMDKPVIQLHDLSKSFNKHVVLDHISTTVEEGTILGLIGPSGAGKSTIIQLLLGSETADSGTATVFNQVMPNRELLGNIGYMAQNDSLYEQQSGRENLIFFGRMKGITKQDIPSSVEHVTNVVDLGDALDKRVSTYSGGMKRRLSLAIALIGNPDLIVLDEPTVGIDPALRRHIWQELHRLKAEGHTILVTTHVMDEAELVDRVAMLLNGHLLADDTPEKLKNKYHVNSIESVFLKVEEENK</sequence>
<gene>
    <name evidence="4" type="ORF">FC66_GL001064</name>
</gene>
<dbReference type="GO" id="GO:0005524">
    <property type="term" value="F:ATP binding"/>
    <property type="evidence" value="ECO:0007669"/>
    <property type="project" value="UniProtKB-KW"/>
</dbReference>
<keyword evidence="1" id="KW-0547">Nucleotide-binding</keyword>
<dbReference type="STRING" id="1423719.FC66_GL001064"/>
<dbReference type="PROSITE" id="PS00211">
    <property type="entry name" value="ABC_TRANSPORTER_1"/>
    <property type="match status" value="1"/>
</dbReference>
<protein>
    <submittedName>
        <fullName evidence="4">ABC-type multidrug transport system, ATPase component</fullName>
    </submittedName>
</protein>
<feature type="domain" description="ABC transporter" evidence="3">
    <location>
        <begin position="11"/>
        <end position="238"/>
    </location>
</feature>
<dbReference type="Gene3D" id="3.40.50.300">
    <property type="entry name" value="P-loop containing nucleotide triphosphate hydrolases"/>
    <property type="match status" value="1"/>
</dbReference>
<evidence type="ECO:0000313" key="5">
    <source>
        <dbReference type="Proteomes" id="UP000051450"/>
    </source>
</evidence>
<dbReference type="Proteomes" id="UP000051450">
    <property type="component" value="Unassembled WGS sequence"/>
</dbReference>
<dbReference type="PANTHER" id="PTHR43038">
    <property type="entry name" value="ATP-BINDING CASSETTE, SUB-FAMILY H, MEMBER 1"/>
    <property type="match status" value="1"/>
</dbReference>
<dbReference type="InterPro" id="IPR017871">
    <property type="entry name" value="ABC_transporter-like_CS"/>
</dbReference>
<dbReference type="InterPro" id="IPR003439">
    <property type="entry name" value="ABC_transporter-like_ATP-bd"/>
</dbReference>
<dbReference type="PROSITE" id="PS50893">
    <property type="entry name" value="ABC_TRANSPORTER_2"/>
    <property type="match status" value="1"/>
</dbReference>
<reference evidence="4 5" key="1">
    <citation type="journal article" date="2015" name="Genome Announc.">
        <title>Expanding the biotechnology potential of lactobacilli through comparative genomics of 213 strains and associated genera.</title>
        <authorList>
            <person name="Sun Z."/>
            <person name="Harris H.M."/>
            <person name="McCann A."/>
            <person name="Guo C."/>
            <person name="Argimon S."/>
            <person name="Zhang W."/>
            <person name="Yang X."/>
            <person name="Jeffery I.B."/>
            <person name="Cooney J.C."/>
            <person name="Kagawa T.F."/>
            <person name="Liu W."/>
            <person name="Song Y."/>
            <person name="Salvetti E."/>
            <person name="Wrobel A."/>
            <person name="Rasinkangas P."/>
            <person name="Parkhill J."/>
            <person name="Rea M.C."/>
            <person name="O'Sullivan O."/>
            <person name="Ritari J."/>
            <person name="Douillard F.P."/>
            <person name="Paul Ross R."/>
            <person name="Yang R."/>
            <person name="Briner A.E."/>
            <person name="Felis G.E."/>
            <person name="de Vos W.M."/>
            <person name="Barrangou R."/>
            <person name="Klaenhammer T.R."/>
            <person name="Caufield P.W."/>
            <person name="Cui Y."/>
            <person name="Zhang H."/>
            <person name="O'Toole P.W."/>
        </authorList>
    </citation>
    <scope>NUCLEOTIDE SEQUENCE [LARGE SCALE GENOMIC DNA]</scope>
    <source>
        <strain evidence="4 5">DSM 15638</strain>
    </source>
</reference>
<dbReference type="SMART" id="SM00382">
    <property type="entry name" value="AAA"/>
    <property type="match status" value="1"/>
</dbReference>
<dbReference type="InterPro" id="IPR027417">
    <property type="entry name" value="P-loop_NTPase"/>
</dbReference>
<accession>A0A0R1HJW9</accession>
<evidence type="ECO:0000313" key="4">
    <source>
        <dbReference type="EMBL" id="KRK45833.1"/>
    </source>
</evidence>
<dbReference type="PANTHER" id="PTHR43038:SF3">
    <property type="entry name" value="ABC TRANSPORTER G FAMILY MEMBER 20 ISOFORM X1"/>
    <property type="match status" value="1"/>
</dbReference>
<evidence type="ECO:0000256" key="2">
    <source>
        <dbReference type="ARBA" id="ARBA00022840"/>
    </source>
</evidence>
<organism evidence="4 5">
    <name type="scientific">Dellaglioa algida DSM 15638</name>
    <dbReference type="NCBI Taxonomy" id="1423719"/>
    <lineage>
        <taxon>Bacteria</taxon>
        <taxon>Bacillati</taxon>
        <taxon>Bacillota</taxon>
        <taxon>Bacilli</taxon>
        <taxon>Lactobacillales</taxon>
        <taxon>Lactobacillaceae</taxon>
        <taxon>Dellaglioa</taxon>
    </lineage>
</organism>
<dbReference type="SUPFAM" id="SSF52540">
    <property type="entry name" value="P-loop containing nucleoside triphosphate hydrolases"/>
    <property type="match status" value="1"/>
</dbReference>
<name>A0A0R1HJW9_9LACO</name>
<dbReference type="AlphaFoldDB" id="A0A0R1HJW9"/>
<evidence type="ECO:0000259" key="3">
    <source>
        <dbReference type="PROSITE" id="PS50893"/>
    </source>
</evidence>
<dbReference type="GO" id="GO:0016887">
    <property type="term" value="F:ATP hydrolysis activity"/>
    <property type="evidence" value="ECO:0007669"/>
    <property type="project" value="InterPro"/>
</dbReference>